<dbReference type="RefSeq" id="XP_040692522.1">
    <property type="nucleotide sequence ID" value="XM_040830337.1"/>
</dbReference>
<keyword evidence="2" id="KW-1185">Reference proteome</keyword>
<organism evidence="1 2">
    <name type="scientific">Aspergillus wentii DTO 134E9</name>
    <dbReference type="NCBI Taxonomy" id="1073089"/>
    <lineage>
        <taxon>Eukaryota</taxon>
        <taxon>Fungi</taxon>
        <taxon>Dikarya</taxon>
        <taxon>Ascomycota</taxon>
        <taxon>Pezizomycotina</taxon>
        <taxon>Eurotiomycetes</taxon>
        <taxon>Eurotiomycetidae</taxon>
        <taxon>Eurotiales</taxon>
        <taxon>Aspergillaceae</taxon>
        <taxon>Aspergillus</taxon>
        <taxon>Aspergillus subgen. Cremei</taxon>
    </lineage>
</organism>
<dbReference type="STRING" id="1073089.A0A1L9RV90"/>
<evidence type="ECO:0000313" key="1">
    <source>
        <dbReference type="EMBL" id="OJJ38846.1"/>
    </source>
</evidence>
<sequence length="673" mass="77115">MAPKRRHIQKGSREAYFGTIAIRIDELDVTNNPSQAIDQEDVDEAVENLAMGACRFHKDTRMRASLSEKDFETVPETWYISGRISGGTTVNVTLDDIRRKLMNTEGVVLGDFIHLKKWPGNCEKEALLSGHSWRIALQRILADQQKAAEAGDTSPDGSKVTVPSEDAFFWTVDMFESSKIHTGGPDSILQTNHCDFNKQEIDGYHFLRITKACKGKSAKFQKDIFKKSWFTPWVQNELGVHIPPSRVSRVLAIVNSECWRAIWEKYLETAYGSIGFNFTFGEWLVNAKFDELWELEFNKIFEFQRLVFRGFTMKVSARDWGCLIDFTKEDYSAETFGLLFYPTKKDYIEGTLVGTHLELSHKWFTVWSLPKLQTAQSYGDKIFLTRRPGFLSKLTDEDYRHSFHSLLDNPGISCPSWDDFLKLEKFVGQPTKRVLQHMVWWTDQSFIYPKSSSRELKSWNWIVKLRKRVFQRSRLAQGAARPWRLESDDTTEDDGRVVVDSLDAHVSNFLQSVWEKISTNKSWGDCDMEQHETLMAEYMERFTQPHWAALVELLVEYAGPMSKYNHIQDSVEASASSGSSMVKAVYASHIYLKETPALNTPSMKANLLRKCEILGAIWMYQTLKKAMLTTLEFGYCGSSGDTNEQMGSVADKKDWNVALSALHDIAIFQICGL</sequence>
<protein>
    <submittedName>
        <fullName evidence="1">Uncharacterized protein</fullName>
    </submittedName>
</protein>
<name>A0A1L9RV90_ASPWE</name>
<accession>A0A1L9RV90</accession>
<gene>
    <name evidence="1" type="ORF">ASPWEDRAFT_168723</name>
</gene>
<dbReference type="GeneID" id="63746185"/>
<dbReference type="EMBL" id="KV878210">
    <property type="protein sequence ID" value="OJJ38846.1"/>
    <property type="molecule type" value="Genomic_DNA"/>
</dbReference>
<proteinExistence type="predicted"/>
<dbReference type="Proteomes" id="UP000184383">
    <property type="component" value="Unassembled WGS sequence"/>
</dbReference>
<dbReference type="VEuPathDB" id="FungiDB:ASPWEDRAFT_168723"/>
<reference evidence="2" key="1">
    <citation type="journal article" date="2017" name="Genome Biol.">
        <title>Comparative genomics reveals high biological diversity and specific adaptations in the industrially and medically important fungal genus Aspergillus.</title>
        <authorList>
            <person name="de Vries R.P."/>
            <person name="Riley R."/>
            <person name="Wiebenga A."/>
            <person name="Aguilar-Osorio G."/>
            <person name="Amillis S."/>
            <person name="Uchima C.A."/>
            <person name="Anderluh G."/>
            <person name="Asadollahi M."/>
            <person name="Askin M."/>
            <person name="Barry K."/>
            <person name="Battaglia E."/>
            <person name="Bayram O."/>
            <person name="Benocci T."/>
            <person name="Braus-Stromeyer S.A."/>
            <person name="Caldana C."/>
            <person name="Canovas D."/>
            <person name="Cerqueira G.C."/>
            <person name="Chen F."/>
            <person name="Chen W."/>
            <person name="Choi C."/>
            <person name="Clum A."/>
            <person name="Dos Santos R.A."/>
            <person name="Damasio A.R."/>
            <person name="Diallinas G."/>
            <person name="Emri T."/>
            <person name="Fekete E."/>
            <person name="Flipphi M."/>
            <person name="Freyberg S."/>
            <person name="Gallo A."/>
            <person name="Gournas C."/>
            <person name="Habgood R."/>
            <person name="Hainaut M."/>
            <person name="Harispe M.L."/>
            <person name="Henrissat B."/>
            <person name="Hilden K.S."/>
            <person name="Hope R."/>
            <person name="Hossain A."/>
            <person name="Karabika E."/>
            <person name="Karaffa L."/>
            <person name="Karanyi Z."/>
            <person name="Krasevec N."/>
            <person name="Kuo A."/>
            <person name="Kusch H."/>
            <person name="LaButti K."/>
            <person name="Lagendijk E.L."/>
            <person name="Lapidus A."/>
            <person name="Levasseur A."/>
            <person name="Lindquist E."/>
            <person name="Lipzen A."/>
            <person name="Logrieco A.F."/>
            <person name="MacCabe A."/>
            <person name="Maekelae M.R."/>
            <person name="Malavazi I."/>
            <person name="Melin P."/>
            <person name="Meyer V."/>
            <person name="Mielnichuk N."/>
            <person name="Miskei M."/>
            <person name="Molnar A.P."/>
            <person name="Mule G."/>
            <person name="Ngan C.Y."/>
            <person name="Orejas M."/>
            <person name="Orosz E."/>
            <person name="Ouedraogo J.P."/>
            <person name="Overkamp K.M."/>
            <person name="Park H.-S."/>
            <person name="Perrone G."/>
            <person name="Piumi F."/>
            <person name="Punt P.J."/>
            <person name="Ram A.F."/>
            <person name="Ramon A."/>
            <person name="Rauscher S."/>
            <person name="Record E."/>
            <person name="Riano-Pachon D.M."/>
            <person name="Robert V."/>
            <person name="Roehrig J."/>
            <person name="Ruller R."/>
            <person name="Salamov A."/>
            <person name="Salih N.S."/>
            <person name="Samson R.A."/>
            <person name="Sandor E."/>
            <person name="Sanguinetti M."/>
            <person name="Schuetze T."/>
            <person name="Sepcic K."/>
            <person name="Shelest E."/>
            <person name="Sherlock G."/>
            <person name="Sophianopoulou V."/>
            <person name="Squina F.M."/>
            <person name="Sun H."/>
            <person name="Susca A."/>
            <person name="Todd R.B."/>
            <person name="Tsang A."/>
            <person name="Unkles S.E."/>
            <person name="van de Wiele N."/>
            <person name="van Rossen-Uffink D."/>
            <person name="Oliveira J.V."/>
            <person name="Vesth T.C."/>
            <person name="Visser J."/>
            <person name="Yu J.-H."/>
            <person name="Zhou M."/>
            <person name="Andersen M.R."/>
            <person name="Archer D.B."/>
            <person name="Baker S.E."/>
            <person name="Benoit I."/>
            <person name="Brakhage A.A."/>
            <person name="Braus G.H."/>
            <person name="Fischer R."/>
            <person name="Frisvad J.C."/>
            <person name="Goldman G.H."/>
            <person name="Houbraken J."/>
            <person name="Oakley B."/>
            <person name="Pocsi I."/>
            <person name="Scazzocchio C."/>
            <person name="Seiboth B."/>
            <person name="vanKuyk P.A."/>
            <person name="Wortman J."/>
            <person name="Dyer P.S."/>
            <person name="Grigoriev I.V."/>
        </authorList>
    </citation>
    <scope>NUCLEOTIDE SEQUENCE [LARGE SCALE GENOMIC DNA]</scope>
    <source>
        <strain evidence="2">DTO 134E9</strain>
    </source>
</reference>
<dbReference type="AlphaFoldDB" id="A0A1L9RV90"/>
<evidence type="ECO:0000313" key="2">
    <source>
        <dbReference type="Proteomes" id="UP000184383"/>
    </source>
</evidence>
<dbReference type="OrthoDB" id="4434341at2759"/>